<evidence type="ECO:0000313" key="3">
    <source>
        <dbReference type="Proteomes" id="UP001283361"/>
    </source>
</evidence>
<dbReference type="AlphaFoldDB" id="A0AAE0XQ43"/>
<keyword evidence="3" id="KW-1185">Reference proteome</keyword>
<dbReference type="EMBL" id="JAWDGP010007852">
    <property type="protein sequence ID" value="KAK3702582.1"/>
    <property type="molecule type" value="Genomic_DNA"/>
</dbReference>
<proteinExistence type="predicted"/>
<evidence type="ECO:0000313" key="2">
    <source>
        <dbReference type="EMBL" id="KAK3702582.1"/>
    </source>
</evidence>
<dbReference type="Proteomes" id="UP001283361">
    <property type="component" value="Unassembled WGS sequence"/>
</dbReference>
<organism evidence="2 3">
    <name type="scientific">Elysia crispata</name>
    <name type="common">lettuce slug</name>
    <dbReference type="NCBI Taxonomy" id="231223"/>
    <lineage>
        <taxon>Eukaryota</taxon>
        <taxon>Metazoa</taxon>
        <taxon>Spiralia</taxon>
        <taxon>Lophotrochozoa</taxon>
        <taxon>Mollusca</taxon>
        <taxon>Gastropoda</taxon>
        <taxon>Heterobranchia</taxon>
        <taxon>Euthyneura</taxon>
        <taxon>Panpulmonata</taxon>
        <taxon>Sacoglossa</taxon>
        <taxon>Placobranchoidea</taxon>
        <taxon>Plakobranchidae</taxon>
        <taxon>Elysia</taxon>
    </lineage>
</organism>
<accession>A0AAE0XQ43</accession>
<feature type="region of interest" description="Disordered" evidence="1">
    <location>
        <begin position="1"/>
        <end position="77"/>
    </location>
</feature>
<comment type="caution">
    <text evidence="2">The sequence shown here is derived from an EMBL/GenBank/DDBJ whole genome shotgun (WGS) entry which is preliminary data.</text>
</comment>
<sequence length="107" mass="11951">MRPEIFYIKPGDSQRSLETPKPQVAPSHFYDEAPPGALMEPTNQDDLRSGRQSSEPISNRRDDQRSSNCPKVDGFSAQDMSHGAAALLWIEKERSRHGEFSPLIPSA</sequence>
<evidence type="ECO:0000256" key="1">
    <source>
        <dbReference type="SAM" id="MobiDB-lite"/>
    </source>
</evidence>
<gene>
    <name evidence="2" type="ORF">RRG08_042572</name>
</gene>
<name>A0AAE0XQ43_9GAST</name>
<reference evidence="2" key="1">
    <citation type="journal article" date="2023" name="G3 (Bethesda)">
        <title>A reference genome for the long-term kleptoplast-retaining sea slug Elysia crispata morphotype clarki.</title>
        <authorList>
            <person name="Eastman K.E."/>
            <person name="Pendleton A.L."/>
            <person name="Shaikh M.A."/>
            <person name="Suttiyut T."/>
            <person name="Ogas R."/>
            <person name="Tomko P."/>
            <person name="Gavelis G."/>
            <person name="Widhalm J.R."/>
            <person name="Wisecaver J.H."/>
        </authorList>
    </citation>
    <scope>NUCLEOTIDE SEQUENCE</scope>
    <source>
        <strain evidence="2">ECLA1</strain>
    </source>
</reference>
<protein>
    <submittedName>
        <fullName evidence="2">Uncharacterized protein</fullName>
    </submittedName>
</protein>